<evidence type="ECO:0000313" key="3">
    <source>
        <dbReference type="EMBL" id="SMC38325.1"/>
    </source>
</evidence>
<keyword evidence="1" id="KW-0378">Hydrolase</keyword>
<dbReference type="InterPro" id="IPR005181">
    <property type="entry name" value="SASA"/>
</dbReference>
<organism evidence="3 4">
    <name type="scientific">Pedobacter africanus</name>
    <dbReference type="NCBI Taxonomy" id="151894"/>
    <lineage>
        <taxon>Bacteria</taxon>
        <taxon>Pseudomonadati</taxon>
        <taxon>Bacteroidota</taxon>
        <taxon>Sphingobacteriia</taxon>
        <taxon>Sphingobacteriales</taxon>
        <taxon>Sphingobacteriaceae</taxon>
        <taxon>Pedobacter</taxon>
    </lineage>
</organism>
<feature type="domain" description="Sialate O-acetylesterase" evidence="2">
    <location>
        <begin position="112"/>
        <end position="317"/>
    </location>
</feature>
<dbReference type="RefSeq" id="WP_084236391.1">
    <property type="nucleotide sequence ID" value="NZ_FWXT01000001.1"/>
</dbReference>
<dbReference type="OrthoDB" id="9816001at2"/>
<dbReference type="PANTHER" id="PTHR22901">
    <property type="entry name" value="SIALATE O-ACETYLESTERASE"/>
    <property type="match status" value="1"/>
</dbReference>
<dbReference type="Pfam" id="PF03629">
    <property type="entry name" value="SASA"/>
    <property type="match status" value="1"/>
</dbReference>
<evidence type="ECO:0000256" key="1">
    <source>
        <dbReference type="ARBA" id="ARBA00022801"/>
    </source>
</evidence>
<dbReference type="GO" id="GO:0005975">
    <property type="term" value="P:carbohydrate metabolic process"/>
    <property type="evidence" value="ECO:0007669"/>
    <property type="project" value="TreeGrafter"/>
</dbReference>
<dbReference type="InterPro" id="IPR036514">
    <property type="entry name" value="SGNH_hydro_sf"/>
</dbReference>
<reference evidence="4" key="1">
    <citation type="submission" date="2017-04" db="EMBL/GenBank/DDBJ databases">
        <authorList>
            <person name="Varghese N."/>
            <person name="Submissions S."/>
        </authorList>
    </citation>
    <scope>NUCLEOTIDE SEQUENCE [LARGE SCALE GENOMIC DNA]</scope>
    <source>
        <strain evidence="4">DSM 12126</strain>
    </source>
</reference>
<accession>A0A1W1YQ42</accession>
<keyword evidence="4" id="KW-1185">Reference proteome</keyword>
<protein>
    <submittedName>
        <fullName evidence="3">Sialate O-acetylesterase</fullName>
    </submittedName>
</protein>
<dbReference type="Proteomes" id="UP000192756">
    <property type="component" value="Unassembled WGS sequence"/>
</dbReference>
<dbReference type="PANTHER" id="PTHR22901:SF0">
    <property type="entry name" value="SIALATE O-ACETYLESTERASE"/>
    <property type="match status" value="1"/>
</dbReference>
<dbReference type="EMBL" id="FWXT01000001">
    <property type="protein sequence ID" value="SMC38325.1"/>
    <property type="molecule type" value="Genomic_DNA"/>
</dbReference>
<name>A0A1W1YQ42_9SPHI</name>
<dbReference type="SUPFAM" id="SSF52266">
    <property type="entry name" value="SGNH hydrolase"/>
    <property type="match status" value="1"/>
</dbReference>
<proteinExistence type="predicted"/>
<dbReference type="STRING" id="151894.SAMN04488524_0114"/>
<sequence length="483" mass="53041">MNKISFNVYRTILTLLLVLLSESLSFAQVKLASIFTDHMVLQQKTEAALWGWSKPNGNITVVPSWDKKKYSIKADAAGKWKLKISTPKAGGPYDISVSDGITLVLKDILIGEVWFCGGQSNMEMPMKGFKGQPVLGSNEAILKSANPQIRLYTVPRSSVTEKQDNSKASEWKTAAPETVANFSATAYYFGRLLNELLQVPVGLINDSYGGSSIEAWMSPEQLQPFTEIKIPVKTDTIKEVSRTPTTLYNGMLYPVIGSGIRGAIWYQGESNYERSDGYEALFPAMVKAWREGWGAGEFPFYYAQIAPYNYAQLPPYHKGGKYNSAFIRDAQRKSLAKIPVSGMAVLMDIGEENSIHPANKEKGGTRLAYLALGNTYGIKGFSYASPAYESMSIKDNAVVLKFQNAANGLTSFGKSLTLFEIAGADKKFFPAVAKISGSSITVSAEQVKNPVAVRYAFKDFVTGDLYGTDGLPVSSFRTDDWDN</sequence>
<evidence type="ECO:0000259" key="2">
    <source>
        <dbReference type="Pfam" id="PF03629"/>
    </source>
</evidence>
<evidence type="ECO:0000313" key="4">
    <source>
        <dbReference type="Proteomes" id="UP000192756"/>
    </source>
</evidence>
<dbReference type="GO" id="GO:0001681">
    <property type="term" value="F:sialate O-acetylesterase activity"/>
    <property type="evidence" value="ECO:0007669"/>
    <property type="project" value="InterPro"/>
</dbReference>
<gene>
    <name evidence="3" type="ORF">SAMN04488524_0114</name>
</gene>
<dbReference type="InterPro" id="IPR039329">
    <property type="entry name" value="SIAE"/>
</dbReference>
<dbReference type="AlphaFoldDB" id="A0A1W1YQ42"/>
<dbReference type="Gene3D" id="3.40.50.1110">
    <property type="entry name" value="SGNH hydrolase"/>
    <property type="match status" value="1"/>
</dbReference>